<dbReference type="AlphaFoldDB" id="A0A9D4YDG8"/>
<gene>
    <name evidence="1" type="ORF">KIW84_022845</name>
</gene>
<sequence length="140" mass="15540">MTRHRVATKSYTTKLHSAENARKCQRQHQHCSSNTTCNQNQALGGLVGDHCGIVPTSAFYIDARHMQKVIQRNKDLGLPAHKNEKKLERYSEPHLGIIQARSSLCRVAHNVVDEPKVFVETAPDKPIGKALPSSHVKPGS</sequence>
<name>A0A9D4YDG8_PEA</name>
<accession>A0A9D4YDG8</accession>
<dbReference type="Gramene" id="Psat2g093200.1">
    <property type="protein sequence ID" value="Psat2g093200.1.cds"/>
    <property type="gene ID" value="Psat2g093200"/>
</dbReference>
<comment type="caution">
    <text evidence="1">The sequence shown here is derived from an EMBL/GenBank/DDBJ whole genome shotgun (WGS) entry which is preliminary data.</text>
</comment>
<evidence type="ECO:0000313" key="1">
    <source>
        <dbReference type="EMBL" id="KAI5436504.1"/>
    </source>
</evidence>
<dbReference type="EMBL" id="JAMSHJ010000002">
    <property type="protein sequence ID" value="KAI5436504.1"/>
    <property type="molecule type" value="Genomic_DNA"/>
</dbReference>
<evidence type="ECO:0000313" key="2">
    <source>
        <dbReference type="Proteomes" id="UP001058974"/>
    </source>
</evidence>
<keyword evidence="2" id="KW-1185">Reference proteome</keyword>
<organism evidence="1 2">
    <name type="scientific">Pisum sativum</name>
    <name type="common">Garden pea</name>
    <name type="synonym">Lathyrus oleraceus</name>
    <dbReference type="NCBI Taxonomy" id="3888"/>
    <lineage>
        <taxon>Eukaryota</taxon>
        <taxon>Viridiplantae</taxon>
        <taxon>Streptophyta</taxon>
        <taxon>Embryophyta</taxon>
        <taxon>Tracheophyta</taxon>
        <taxon>Spermatophyta</taxon>
        <taxon>Magnoliopsida</taxon>
        <taxon>eudicotyledons</taxon>
        <taxon>Gunneridae</taxon>
        <taxon>Pentapetalae</taxon>
        <taxon>rosids</taxon>
        <taxon>fabids</taxon>
        <taxon>Fabales</taxon>
        <taxon>Fabaceae</taxon>
        <taxon>Papilionoideae</taxon>
        <taxon>50 kb inversion clade</taxon>
        <taxon>NPAAA clade</taxon>
        <taxon>Hologalegina</taxon>
        <taxon>IRL clade</taxon>
        <taxon>Fabeae</taxon>
        <taxon>Lathyrus</taxon>
    </lineage>
</organism>
<reference evidence="1 2" key="1">
    <citation type="journal article" date="2022" name="Nat. Genet.">
        <title>Improved pea reference genome and pan-genome highlight genomic features and evolutionary characteristics.</title>
        <authorList>
            <person name="Yang T."/>
            <person name="Liu R."/>
            <person name="Luo Y."/>
            <person name="Hu S."/>
            <person name="Wang D."/>
            <person name="Wang C."/>
            <person name="Pandey M.K."/>
            <person name="Ge S."/>
            <person name="Xu Q."/>
            <person name="Li N."/>
            <person name="Li G."/>
            <person name="Huang Y."/>
            <person name="Saxena R.K."/>
            <person name="Ji Y."/>
            <person name="Li M."/>
            <person name="Yan X."/>
            <person name="He Y."/>
            <person name="Liu Y."/>
            <person name="Wang X."/>
            <person name="Xiang C."/>
            <person name="Varshney R.K."/>
            <person name="Ding H."/>
            <person name="Gao S."/>
            <person name="Zong X."/>
        </authorList>
    </citation>
    <scope>NUCLEOTIDE SEQUENCE [LARGE SCALE GENOMIC DNA]</scope>
    <source>
        <strain evidence="1 2">cv. Zhongwan 6</strain>
    </source>
</reference>
<dbReference type="Proteomes" id="UP001058974">
    <property type="component" value="Chromosome 2"/>
</dbReference>
<dbReference type="Gramene" id="Psat02G0284500-T1">
    <property type="protein sequence ID" value="KAI5436504.1"/>
    <property type="gene ID" value="KIW84_022845"/>
</dbReference>
<proteinExistence type="predicted"/>
<protein>
    <submittedName>
        <fullName evidence="1">Uncharacterized protein</fullName>
    </submittedName>
</protein>